<name>A0A815IST5_9BILA</name>
<reference evidence="3" key="1">
    <citation type="submission" date="2021-02" db="EMBL/GenBank/DDBJ databases">
        <authorList>
            <person name="Nowell W R."/>
        </authorList>
    </citation>
    <scope>NUCLEOTIDE SEQUENCE</scope>
</reference>
<evidence type="ECO:0000313" key="4">
    <source>
        <dbReference type="Proteomes" id="UP000663870"/>
    </source>
</evidence>
<evidence type="ECO:0000313" key="2">
    <source>
        <dbReference type="EMBL" id="CAF1140056.1"/>
    </source>
</evidence>
<dbReference type="EMBL" id="CAJNOL010001492">
    <property type="protein sequence ID" value="CAF1369979.1"/>
    <property type="molecule type" value="Genomic_DNA"/>
</dbReference>
<accession>A0A815IST5</accession>
<dbReference type="Proteomes" id="UP000663870">
    <property type="component" value="Unassembled WGS sequence"/>
</dbReference>
<feature type="compositionally biased region" description="Polar residues" evidence="1">
    <location>
        <begin position="429"/>
        <end position="442"/>
    </location>
</feature>
<organism evidence="3 4">
    <name type="scientific">Rotaria sordida</name>
    <dbReference type="NCBI Taxonomy" id="392033"/>
    <lineage>
        <taxon>Eukaryota</taxon>
        <taxon>Metazoa</taxon>
        <taxon>Spiralia</taxon>
        <taxon>Gnathifera</taxon>
        <taxon>Rotifera</taxon>
        <taxon>Eurotatoria</taxon>
        <taxon>Bdelloidea</taxon>
        <taxon>Philodinida</taxon>
        <taxon>Philodinidae</taxon>
        <taxon>Rotaria</taxon>
    </lineage>
</organism>
<keyword evidence="4" id="KW-1185">Reference proteome</keyword>
<sequence length="493" mass="56807">MASASLSSSTSETIVPQKHCNKYLDAQQNYENVTFIWLDPQSQSMGNIVNALRMINNYVQSYTDPLSCFTSIESSNDRIFFICASTNIDIIATANAIASVEAIFILKLDEQSVKTDFVKLIGVYEEQEQLLLAVKETLEMFQRIRFEEFLFEEDNTFLWLQLWRNEIMMRKSKIGKQEFIEVVQNYYRHNNKILALIETLDHSYTAADALSWCLRFPFPSRFINNALYSRNMEQLKFCRFLISDASRFLQQQSKHNSSKQFYRGMKLSSELVEKFVKNIGRLICTSWFLVCTKSRIMALAAASSPTCRPDLIPVLFKIDCDSTTPYVELSKNVSSPIIVFDVCTAFRILHVCQDQMVVVRMKIATDDGRKVAREYKEKHQSIPIETLLDQLVNPSKPCIPQQPPLNQPVRNKEHQASPPPTSKTMPVDVSSSTYSDPESRASTYEECEEIDLALDEYQRIEPISSRENVEIVINTVDKVDKQSGKRWRDCVRR</sequence>
<comment type="caution">
    <text evidence="3">The sequence shown here is derived from an EMBL/GenBank/DDBJ whole genome shotgun (WGS) entry which is preliminary data.</text>
</comment>
<dbReference type="AlphaFoldDB" id="A0A815IST5"/>
<dbReference type="EMBL" id="CAJNOH010000871">
    <property type="protein sequence ID" value="CAF1140056.1"/>
    <property type="molecule type" value="Genomic_DNA"/>
</dbReference>
<evidence type="ECO:0000313" key="3">
    <source>
        <dbReference type="EMBL" id="CAF1369979.1"/>
    </source>
</evidence>
<protein>
    <submittedName>
        <fullName evidence="3">Uncharacterized protein</fullName>
    </submittedName>
</protein>
<feature type="region of interest" description="Disordered" evidence="1">
    <location>
        <begin position="397"/>
        <end position="443"/>
    </location>
</feature>
<evidence type="ECO:0000256" key="1">
    <source>
        <dbReference type="SAM" id="MobiDB-lite"/>
    </source>
</evidence>
<dbReference type="Proteomes" id="UP000663854">
    <property type="component" value="Unassembled WGS sequence"/>
</dbReference>
<proteinExistence type="predicted"/>
<gene>
    <name evidence="3" type="ORF">JXQ802_LOCUS33098</name>
    <name evidence="2" type="ORF">PYM288_LOCUS21661</name>
</gene>